<dbReference type="Proteomes" id="UP000008827">
    <property type="component" value="Chromosome 13"/>
</dbReference>
<dbReference type="EMBL" id="CM000846">
    <property type="protein sequence ID" value="KRH21822.1"/>
    <property type="molecule type" value="Genomic_DNA"/>
</dbReference>
<dbReference type="EnsemblPlants" id="KRH21822">
    <property type="protein sequence ID" value="KRH21822"/>
    <property type="gene ID" value="GLYMA_13G260900"/>
</dbReference>
<evidence type="ECO:0000313" key="3">
    <source>
        <dbReference type="Proteomes" id="UP000008827"/>
    </source>
</evidence>
<evidence type="ECO:0000313" key="2">
    <source>
        <dbReference type="EnsemblPlants" id="KRH21822"/>
    </source>
</evidence>
<dbReference type="Gramene" id="KRH21822">
    <property type="protein sequence ID" value="KRH21822"/>
    <property type="gene ID" value="GLYMA_13G260900"/>
</dbReference>
<dbReference type="InParanoid" id="A0A0R0GU64"/>
<reference evidence="2" key="2">
    <citation type="submission" date="2018-02" db="UniProtKB">
        <authorList>
            <consortium name="EnsemblPlants"/>
        </authorList>
    </citation>
    <scope>IDENTIFICATION</scope>
    <source>
        <strain evidence="2">Williams 82</strain>
    </source>
</reference>
<keyword evidence="3" id="KW-1185">Reference proteome</keyword>
<name>A0A0R0GU64_SOYBN</name>
<protein>
    <submittedName>
        <fullName evidence="1 2">Uncharacterized protein</fullName>
    </submittedName>
</protein>
<accession>A0A0R0GU64</accession>
<reference evidence="1 2" key="1">
    <citation type="journal article" date="2010" name="Nature">
        <title>Genome sequence of the palaeopolyploid soybean.</title>
        <authorList>
            <person name="Schmutz J."/>
            <person name="Cannon S.B."/>
            <person name="Schlueter J."/>
            <person name="Ma J."/>
            <person name="Mitros T."/>
            <person name="Nelson W."/>
            <person name="Hyten D.L."/>
            <person name="Song Q."/>
            <person name="Thelen J.J."/>
            <person name="Cheng J."/>
            <person name="Xu D."/>
            <person name="Hellsten U."/>
            <person name="May G.D."/>
            <person name="Yu Y."/>
            <person name="Sakurai T."/>
            <person name="Umezawa T."/>
            <person name="Bhattacharyya M.K."/>
            <person name="Sandhu D."/>
            <person name="Valliyodan B."/>
            <person name="Lindquist E."/>
            <person name="Peto M."/>
            <person name="Grant D."/>
            <person name="Shu S."/>
            <person name="Goodstein D."/>
            <person name="Barry K."/>
            <person name="Futrell-Griggs M."/>
            <person name="Abernathy B."/>
            <person name="Du J."/>
            <person name="Tian Z."/>
            <person name="Zhu L."/>
            <person name="Gill N."/>
            <person name="Joshi T."/>
            <person name="Libault M."/>
            <person name="Sethuraman A."/>
            <person name="Zhang X.-C."/>
            <person name="Shinozaki K."/>
            <person name="Nguyen H.T."/>
            <person name="Wing R.A."/>
            <person name="Cregan P."/>
            <person name="Specht J."/>
            <person name="Grimwood J."/>
            <person name="Rokhsar D."/>
            <person name="Stacey G."/>
            <person name="Shoemaker R.C."/>
            <person name="Jackson S.A."/>
        </authorList>
    </citation>
    <scope>NUCLEOTIDE SEQUENCE [LARGE SCALE GENOMIC DNA]</scope>
    <source>
        <strain evidence="2">cv. Williams 82</strain>
        <tissue evidence="1">Callus</tissue>
    </source>
</reference>
<organism evidence="1">
    <name type="scientific">Glycine max</name>
    <name type="common">Soybean</name>
    <name type="synonym">Glycine hispida</name>
    <dbReference type="NCBI Taxonomy" id="3847"/>
    <lineage>
        <taxon>Eukaryota</taxon>
        <taxon>Viridiplantae</taxon>
        <taxon>Streptophyta</taxon>
        <taxon>Embryophyta</taxon>
        <taxon>Tracheophyta</taxon>
        <taxon>Spermatophyta</taxon>
        <taxon>Magnoliopsida</taxon>
        <taxon>eudicotyledons</taxon>
        <taxon>Gunneridae</taxon>
        <taxon>Pentapetalae</taxon>
        <taxon>rosids</taxon>
        <taxon>fabids</taxon>
        <taxon>Fabales</taxon>
        <taxon>Fabaceae</taxon>
        <taxon>Papilionoideae</taxon>
        <taxon>50 kb inversion clade</taxon>
        <taxon>NPAAA clade</taxon>
        <taxon>indigoferoid/millettioid clade</taxon>
        <taxon>Phaseoleae</taxon>
        <taxon>Glycine</taxon>
        <taxon>Glycine subgen. Soja</taxon>
    </lineage>
</organism>
<reference evidence="1" key="3">
    <citation type="submission" date="2018-07" db="EMBL/GenBank/DDBJ databases">
        <title>WGS assembly of Glycine max.</title>
        <authorList>
            <person name="Schmutz J."/>
            <person name="Cannon S."/>
            <person name="Schlueter J."/>
            <person name="Ma J."/>
            <person name="Mitros T."/>
            <person name="Nelson W."/>
            <person name="Hyten D."/>
            <person name="Song Q."/>
            <person name="Thelen J."/>
            <person name="Cheng J."/>
            <person name="Xu D."/>
            <person name="Hellsten U."/>
            <person name="May G."/>
            <person name="Yu Y."/>
            <person name="Sakurai T."/>
            <person name="Umezawa T."/>
            <person name="Bhattacharyya M."/>
            <person name="Sandhu D."/>
            <person name="Valliyodan B."/>
            <person name="Lindquist E."/>
            <person name="Peto M."/>
            <person name="Grant D."/>
            <person name="Shu S."/>
            <person name="Goodstein D."/>
            <person name="Barry K."/>
            <person name="Futrell-Griggs M."/>
            <person name="Abernathy B."/>
            <person name="Du J."/>
            <person name="Tian Z."/>
            <person name="Zhu L."/>
            <person name="Gill N."/>
            <person name="Joshi T."/>
            <person name="Libault M."/>
            <person name="Sethuraman A."/>
            <person name="Zhang X."/>
            <person name="Shinozaki K."/>
            <person name="Nguyen H."/>
            <person name="Wing R."/>
            <person name="Cregan P."/>
            <person name="Specht J."/>
            <person name="Grimwood J."/>
            <person name="Rokhsar D."/>
            <person name="Stacey G."/>
            <person name="Shoemaker R."/>
            <person name="Jackson S."/>
        </authorList>
    </citation>
    <scope>NUCLEOTIDE SEQUENCE</scope>
    <source>
        <tissue evidence="1">Callus</tissue>
    </source>
</reference>
<gene>
    <name evidence="1" type="ORF">GLYMA_13G260900</name>
</gene>
<evidence type="ECO:0000313" key="1">
    <source>
        <dbReference type="EMBL" id="KRH21822.1"/>
    </source>
</evidence>
<proteinExistence type="predicted"/>
<sequence>MELINIAAKCHESQFSGVDINALILMGIQTSKRNLSLSSKSEEKKLLFAHLRYLVGTMQILYRRKSSQF</sequence>
<dbReference type="AlphaFoldDB" id="A0A0R0GU64"/>